<keyword evidence="2" id="KW-1185">Reference proteome</keyword>
<organism evidence="1 2">
    <name type="scientific">Rhizopus delemar (strain RA 99-880 / ATCC MYA-4621 / FGSC 9543 / NRRL 43880)</name>
    <name type="common">Mucormycosis agent</name>
    <name type="synonym">Rhizopus arrhizus var. delemar</name>
    <dbReference type="NCBI Taxonomy" id="246409"/>
    <lineage>
        <taxon>Eukaryota</taxon>
        <taxon>Fungi</taxon>
        <taxon>Fungi incertae sedis</taxon>
        <taxon>Mucoromycota</taxon>
        <taxon>Mucoromycotina</taxon>
        <taxon>Mucoromycetes</taxon>
        <taxon>Mucorales</taxon>
        <taxon>Mucorineae</taxon>
        <taxon>Rhizopodaceae</taxon>
        <taxon>Rhizopus</taxon>
    </lineage>
</organism>
<dbReference type="GeneID" id="93623270"/>
<name>I1CT14_RHIO9</name>
<dbReference type="RefSeq" id="XP_067526990.1">
    <property type="nucleotide sequence ID" value="XM_067670889.1"/>
</dbReference>
<evidence type="ECO:0000313" key="1">
    <source>
        <dbReference type="EMBL" id="EIE91594.1"/>
    </source>
</evidence>
<reference evidence="1 2" key="1">
    <citation type="journal article" date="2009" name="PLoS Genet.">
        <title>Genomic analysis of the basal lineage fungus Rhizopus oryzae reveals a whole-genome duplication.</title>
        <authorList>
            <person name="Ma L.-J."/>
            <person name="Ibrahim A.S."/>
            <person name="Skory C."/>
            <person name="Grabherr M.G."/>
            <person name="Burger G."/>
            <person name="Butler M."/>
            <person name="Elias M."/>
            <person name="Idnurm A."/>
            <person name="Lang B.F."/>
            <person name="Sone T."/>
            <person name="Abe A."/>
            <person name="Calvo S.E."/>
            <person name="Corrochano L.M."/>
            <person name="Engels R."/>
            <person name="Fu J."/>
            <person name="Hansberg W."/>
            <person name="Kim J.-M."/>
            <person name="Kodira C.D."/>
            <person name="Koehrsen M.J."/>
            <person name="Liu B."/>
            <person name="Miranda-Saavedra D."/>
            <person name="O'Leary S."/>
            <person name="Ortiz-Castellanos L."/>
            <person name="Poulter R."/>
            <person name="Rodriguez-Romero J."/>
            <person name="Ruiz-Herrera J."/>
            <person name="Shen Y.-Q."/>
            <person name="Zeng Q."/>
            <person name="Galagan J."/>
            <person name="Birren B.W."/>
            <person name="Cuomo C.A."/>
            <person name="Wickes B.L."/>
        </authorList>
    </citation>
    <scope>NUCLEOTIDE SEQUENCE [LARGE SCALE GENOMIC DNA]</scope>
    <source>
        <strain evidence="2">RA 99-880 / ATCC MYA-4621 / FGSC 9543 / NRRL 43880</strain>
    </source>
</reference>
<dbReference type="VEuPathDB" id="FungiDB:RO3G_16305"/>
<evidence type="ECO:0000313" key="2">
    <source>
        <dbReference type="Proteomes" id="UP000009138"/>
    </source>
</evidence>
<dbReference type="AlphaFoldDB" id="I1CT14"/>
<sequence length="110" mass="12404">MYLYRVTGFLLPKITQGGRVHFFLSAGSLVNAIQPSLYLQKNTLCFTHDLIESNFHMNSTVYCCTEEGGRLKKRMRGKGKAEEVEVNARVGIRSEHSLGFEQHHGYPGSI</sequence>
<dbReference type="Proteomes" id="UP000009138">
    <property type="component" value="Unassembled WGS sequence"/>
</dbReference>
<dbReference type="EMBL" id="CH476750">
    <property type="protein sequence ID" value="EIE91594.1"/>
    <property type="molecule type" value="Genomic_DNA"/>
</dbReference>
<accession>I1CT14</accession>
<gene>
    <name evidence="1" type="ORF">RO3G_16305</name>
</gene>
<dbReference type="InParanoid" id="I1CT14"/>
<proteinExistence type="predicted"/>
<protein>
    <submittedName>
        <fullName evidence="1">Uncharacterized protein</fullName>
    </submittedName>
</protein>